<evidence type="ECO:0000313" key="1">
    <source>
        <dbReference type="EMBL" id="CNE89213.1"/>
    </source>
</evidence>
<reference evidence="1 2" key="1">
    <citation type="submission" date="2015-03" db="EMBL/GenBank/DDBJ databases">
        <authorList>
            <consortium name="Pathogen Informatics"/>
            <person name="Murphy D."/>
        </authorList>
    </citation>
    <scope>NUCLEOTIDE SEQUENCE [LARGE SCALE GENOMIC DNA]</scope>
    <source>
        <strain evidence="2">type strain: CIP110231</strain>
    </source>
</reference>
<dbReference type="RefSeq" id="WP_049600049.1">
    <property type="nucleotide sequence ID" value="NZ_CPYD01000011.1"/>
</dbReference>
<gene>
    <name evidence="1" type="ORF">ERS137967_02792</name>
</gene>
<dbReference type="SUPFAM" id="SSF69635">
    <property type="entry name" value="Type III secretory system chaperone-like"/>
    <property type="match status" value="1"/>
</dbReference>
<dbReference type="Proteomes" id="UP000040578">
    <property type="component" value="Unassembled WGS sequence"/>
</dbReference>
<name>A0ABP1YJQ0_9GAMM</name>
<evidence type="ECO:0000313" key="2">
    <source>
        <dbReference type="Proteomes" id="UP000040578"/>
    </source>
</evidence>
<dbReference type="InterPro" id="IPR010261">
    <property type="entry name" value="Tir_chaperone"/>
</dbReference>
<accession>A0ABP1YJQ0</accession>
<sequence length="154" mass="17613">MQLLLGKEVTPSNFLRGPLSVSHLRQFHLIIYELLVAIGFEAPEIAENQDIITLTIDDALQLNLCAIDQEYWMLQALVGMVSKLSLKEMIGLLNKNRPTDYLWQPVFAFDEKNDVICWLRLPLYGMDIPGLLSIMEQFISDARIERIESDGFSL</sequence>
<keyword evidence="2" id="KW-1185">Reference proteome</keyword>
<organism evidence="1 2">
    <name type="scientific">Yersinia nurmii</name>
    <dbReference type="NCBI Taxonomy" id="685706"/>
    <lineage>
        <taxon>Bacteria</taxon>
        <taxon>Pseudomonadati</taxon>
        <taxon>Pseudomonadota</taxon>
        <taxon>Gammaproteobacteria</taxon>
        <taxon>Enterobacterales</taxon>
        <taxon>Yersiniaceae</taxon>
        <taxon>Yersinia</taxon>
    </lineage>
</organism>
<dbReference type="EMBL" id="CPYD01000011">
    <property type="protein sequence ID" value="CNE89213.1"/>
    <property type="molecule type" value="Genomic_DNA"/>
</dbReference>
<proteinExistence type="predicted"/>
<dbReference type="Gene3D" id="3.30.1460.10">
    <property type="match status" value="1"/>
</dbReference>
<protein>
    <submittedName>
        <fullName evidence="1">Tir chaperone protein (CesT)</fullName>
    </submittedName>
</protein>
<dbReference type="Pfam" id="PF05932">
    <property type="entry name" value="CesT"/>
    <property type="match status" value="1"/>
</dbReference>
<comment type="caution">
    <text evidence="1">The sequence shown here is derived from an EMBL/GenBank/DDBJ whole genome shotgun (WGS) entry which is preliminary data.</text>
</comment>